<keyword evidence="3" id="KW-1185">Reference proteome</keyword>
<gene>
    <name evidence="2" type="ORF">O181_024804</name>
</gene>
<feature type="compositionally biased region" description="Basic and acidic residues" evidence="1">
    <location>
        <begin position="27"/>
        <end position="43"/>
    </location>
</feature>
<name>A0A9Q3CJB8_9BASI</name>
<dbReference type="EMBL" id="AVOT02007999">
    <property type="protein sequence ID" value="MBW0485089.1"/>
    <property type="molecule type" value="Genomic_DNA"/>
</dbReference>
<proteinExistence type="predicted"/>
<dbReference type="Proteomes" id="UP000765509">
    <property type="component" value="Unassembled WGS sequence"/>
</dbReference>
<protein>
    <submittedName>
        <fullName evidence="2">Uncharacterized protein</fullName>
    </submittedName>
</protein>
<accession>A0A9Q3CJB8</accession>
<comment type="caution">
    <text evidence="2">The sequence shown here is derived from an EMBL/GenBank/DDBJ whole genome shotgun (WGS) entry which is preliminary data.</text>
</comment>
<organism evidence="2 3">
    <name type="scientific">Austropuccinia psidii MF-1</name>
    <dbReference type="NCBI Taxonomy" id="1389203"/>
    <lineage>
        <taxon>Eukaryota</taxon>
        <taxon>Fungi</taxon>
        <taxon>Dikarya</taxon>
        <taxon>Basidiomycota</taxon>
        <taxon>Pucciniomycotina</taxon>
        <taxon>Pucciniomycetes</taxon>
        <taxon>Pucciniales</taxon>
        <taxon>Sphaerophragmiaceae</taxon>
        <taxon>Austropuccinia</taxon>
    </lineage>
</organism>
<dbReference type="AlphaFoldDB" id="A0A9Q3CJB8"/>
<evidence type="ECO:0000313" key="2">
    <source>
        <dbReference type="EMBL" id="MBW0485089.1"/>
    </source>
</evidence>
<reference evidence="2" key="1">
    <citation type="submission" date="2021-03" db="EMBL/GenBank/DDBJ databases">
        <title>Draft genome sequence of rust myrtle Austropuccinia psidii MF-1, a brazilian biotype.</title>
        <authorList>
            <person name="Quecine M.C."/>
            <person name="Pachon D.M.R."/>
            <person name="Bonatelli M.L."/>
            <person name="Correr F.H."/>
            <person name="Franceschini L.M."/>
            <person name="Leite T.F."/>
            <person name="Margarido G.R.A."/>
            <person name="Almeida C.A."/>
            <person name="Ferrarezi J.A."/>
            <person name="Labate C.A."/>
        </authorList>
    </citation>
    <scope>NUCLEOTIDE SEQUENCE</scope>
    <source>
        <strain evidence="2">MF-1</strain>
    </source>
</reference>
<evidence type="ECO:0000256" key="1">
    <source>
        <dbReference type="SAM" id="MobiDB-lite"/>
    </source>
</evidence>
<feature type="region of interest" description="Disordered" evidence="1">
    <location>
        <begin position="1"/>
        <end position="74"/>
    </location>
</feature>
<evidence type="ECO:0000313" key="3">
    <source>
        <dbReference type="Proteomes" id="UP000765509"/>
    </source>
</evidence>
<sequence length="100" mass="11808">MVWKTTAHPQKYPQRGGNTVIHSYPSLKKDWHNKKREESKEKAPVASTSKQKAIQSPKEGKENKKNNWRKPCSPSYRIPRIQKYAMENFFNMARALMEFQ</sequence>